<evidence type="ECO:0000313" key="2">
    <source>
        <dbReference type="Proteomes" id="UP000197032"/>
    </source>
</evidence>
<keyword evidence="2" id="KW-1185">Reference proteome</keyword>
<dbReference type="AlphaFoldDB" id="A0A1Z5HPR0"/>
<organism evidence="1 2">
    <name type="scientific">Calderihabitans maritimus</name>
    <dbReference type="NCBI Taxonomy" id="1246530"/>
    <lineage>
        <taxon>Bacteria</taxon>
        <taxon>Bacillati</taxon>
        <taxon>Bacillota</taxon>
        <taxon>Clostridia</taxon>
        <taxon>Neomoorellales</taxon>
        <taxon>Calderihabitantaceae</taxon>
        <taxon>Calderihabitans</taxon>
    </lineage>
</organism>
<protein>
    <submittedName>
        <fullName evidence="1">Uncharacterized protein</fullName>
    </submittedName>
</protein>
<comment type="caution">
    <text evidence="1">The sequence shown here is derived from an EMBL/GenBank/DDBJ whole genome shotgun (WGS) entry which is preliminary data.</text>
</comment>
<dbReference type="EMBL" id="BDGJ01000011">
    <property type="protein sequence ID" value="GAW91285.1"/>
    <property type="molecule type" value="Genomic_DNA"/>
</dbReference>
<proteinExistence type="predicted"/>
<sequence>MLLILYLDKVSMSIGFPKIFIINKENKTWVGEYYGWR</sequence>
<dbReference type="Proteomes" id="UP000197032">
    <property type="component" value="Unassembled WGS sequence"/>
</dbReference>
<gene>
    <name evidence="1" type="ORF">KKC1_04470</name>
</gene>
<accession>A0A1Z5HPR0</accession>
<name>A0A1Z5HPR0_9FIRM</name>
<reference evidence="2" key="1">
    <citation type="journal article" date="2017" name="Appl. Environ. Microbiol.">
        <title>Genomic analysis of Calderihabitans maritimus KKC1, a thermophilic hydrogenogenic carboxydotrophic bacterium isolated from marine sediment.</title>
        <authorList>
            <person name="Omae K."/>
            <person name="Yoneda Y."/>
            <person name="Fukuyama Y."/>
            <person name="Yoshida T."/>
            <person name="Sako Y."/>
        </authorList>
    </citation>
    <scope>NUCLEOTIDE SEQUENCE [LARGE SCALE GENOMIC DNA]</scope>
    <source>
        <strain evidence="2">KKC1</strain>
    </source>
</reference>
<evidence type="ECO:0000313" key="1">
    <source>
        <dbReference type="EMBL" id="GAW91285.1"/>
    </source>
</evidence>